<proteinExistence type="predicted"/>
<dbReference type="PANTHER" id="PTHR33408">
    <property type="entry name" value="TRANSPOSASE"/>
    <property type="match status" value="1"/>
</dbReference>
<keyword evidence="1" id="KW-0175">Coiled coil</keyword>
<evidence type="ECO:0000256" key="1">
    <source>
        <dbReference type="SAM" id="Coils"/>
    </source>
</evidence>
<dbReference type="InterPro" id="IPR047629">
    <property type="entry name" value="IS1182_transpos"/>
</dbReference>
<evidence type="ECO:0000313" key="4">
    <source>
        <dbReference type="EMBL" id="XDK32503.1"/>
    </source>
</evidence>
<dbReference type="NCBIfam" id="NF033551">
    <property type="entry name" value="transpos_IS1182"/>
    <property type="match status" value="1"/>
</dbReference>
<feature type="coiled-coil region" evidence="1">
    <location>
        <begin position="217"/>
        <end position="251"/>
    </location>
</feature>
<name>A0AB39HRU6_9BACI</name>
<dbReference type="EMBL" id="CP162599">
    <property type="protein sequence ID" value="XDK32503.1"/>
    <property type="molecule type" value="Genomic_DNA"/>
</dbReference>
<evidence type="ECO:0000259" key="2">
    <source>
        <dbReference type="Pfam" id="PF05598"/>
    </source>
</evidence>
<dbReference type="Pfam" id="PF05598">
    <property type="entry name" value="DUF772"/>
    <property type="match status" value="1"/>
</dbReference>
<dbReference type="InterPro" id="IPR008490">
    <property type="entry name" value="Transposase_InsH_N"/>
</dbReference>
<dbReference type="PANTHER" id="PTHR33408:SF2">
    <property type="entry name" value="TRANSPOSASE DDE DOMAIN-CONTAINING PROTEIN"/>
    <property type="match status" value="1"/>
</dbReference>
<dbReference type="RefSeq" id="WP_368653191.1">
    <property type="nucleotide sequence ID" value="NZ_CP162599.1"/>
</dbReference>
<gene>
    <name evidence="4" type="ORF">AB4Y30_16075</name>
</gene>
<feature type="domain" description="Transposase DDE" evidence="3">
    <location>
        <begin position="426"/>
        <end position="550"/>
    </location>
</feature>
<organism evidence="4">
    <name type="scientific">Ornithinibacillus sp. 4-3</name>
    <dbReference type="NCBI Taxonomy" id="3231488"/>
    <lineage>
        <taxon>Bacteria</taxon>
        <taxon>Bacillati</taxon>
        <taxon>Bacillota</taxon>
        <taxon>Bacilli</taxon>
        <taxon>Bacillales</taxon>
        <taxon>Bacillaceae</taxon>
        <taxon>Ornithinibacillus</taxon>
    </lineage>
</organism>
<reference evidence="4" key="1">
    <citation type="submission" date="2024-07" db="EMBL/GenBank/DDBJ databases">
        <title>Halotolerant mesophilic bacterium Ornithinibacillus sp. 4-3, sp. nov., isolated from soil.</title>
        <authorList>
            <person name="Sidarenka A.V."/>
            <person name="Guliayeva D.E."/>
            <person name="Leanovich S.I."/>
            <person name="Hileuskaya K.S."/>
            <person name="Akhremchuk A.E."/>
            <person name="Sikolenko M.A."/>
            <person name="Valentovich L.N."/>
        </authorList>
    </citation>
    <scope>NUCLEOTIDE SEQUENCE</scope>
    <source>
        <strain evidence="4">4-3</strain>
    </source>
</reference>
<accession>A0AB39HRU6</accession>
<feature type="domain" description="Transposase InsH N-terminal" evidence="2">
    <location>
        <begin position="45"/>
        <end position="134"/>
    </location>
</feature>
<dbReference type="AlphaFoldDB" id="A0AB39HRU6"/>
<dbReference type="Pfam" id="PF13751">
    <property type="entry name" value="DDE_Tnp_1_6"/>
    <property type="match status" value="1"/>
</dbReference>
<protein>
    <submittedName>
        <fullName evidence="4">IS1182 family transposase</fullName>
    </submittedName>
</protein>
<sequence>MKSHTNCTTQTTLPLEVIEEKVTASNPATPLFKPYDNRQSTVIFDIQDYIPTHHVARVVDEMVERIPKEQLYRYYSGGGRPAFHPKMMLKVILYAYSQKIYSCRDIEKMTKENLPTMWLAGMQTPDFRTINAFRGKRMKAMMDQLFETMILQLIEDQWITMENYFLDGTKIEANANKYSFVWKKSTVRWEAQLKQRIQETLAHIDTIAAQEELEISHSKEEATAEDLEAIANQLAEKVDALSEAIENTEESQLRKQLRSRRSTLKKPMKQIRENFLPRMEKYQTYQTILGDRNSFSKTDPDATFMRMKEDHMRNGQLKPGYNVQMATENQLIVDYSVHQRPNDTRCFIPHLEKLAASNLPMPQRIIADAGYGSEANYLYAIGEEKSPRFEFLIPYGTYLKEQKRAYKKDIKNFKNWTYRAHEDDYICPNNRRVVFKKYLNRKNRSGYVQSYKIYECESCLDCPLKPQCTKAKGNRQIFWNTIFEEMKAKAKAALESEEEAAIYAQRKVEVESVFGHIKGNRSFRRFSLRGIDKVHTEFGIVAIAHNILKIAELRRLLFRNFLQMKNKKRKMIYFSSSCFILGAYWTAPERFIMLFYSLNPIFHSIGPSKNWKPSTRSLTPIIIV</sequence>
<evidence type="ECO:0000259" key="3">
    <source>
        <dbReference type="Pfam" id="PF13751"/>
    </source>
</evidence>
<dbReference type="InterPro" id="IPR025668">
    <property type="entry name" value="Tnp_DDE_dom"/>
</dbReference>